<dbReference type="Proteomes" id="UP000186720">
    <property type="component" value="Unassembled WGS sequence"/>
</dbReference>
<gene>
    <name evidence="1" type="ORF">RG47T_1231</name>
</gene>
<dbReference type="STRING" id="1302689.RG47T_1231"/>
<keyword evidence="2" id="KW-1185">Reference proteome</keyword>
<evidence type="ECO:0000313" key="2">
    <source>
        <dbReference type="Proteomes" id="UP000186720"/>
    </source>
</evidence>
<dbReference type="RefSeq" id="WP_074488576.1">
    <property type="nucleotide sequence ID" value="NZ_FPAM01000002.1"/>
</dbReference>
<dbReference type="AlphaFoldDB" id="A0A1Q5ZVJ2"/>
<dbReference type="EMBL" id="MPPL01000001">
    <property type="protein sequence ID" value="OKS85785.1"/>
    <property type="molecule type" value="Genomic_DNA"/>
</dbReference>
<evidence type="ECO:0000313" key="1">
    <source>
        <dbReference type="EMBL" id="OKS85785.1"/>
    </source>
</evidence>
<proteinExistence type="predicted"/>
<evidence type="ECO:0008006" key="3">
    <source>
        <dbReference type="Google" id="ProtNLM"/>
    </source>
</evidence>
<name>A0A1Q5ZVJ2_9SPHI</name>
<accession>A0A1Q5ZVJ2</accession>
<sequence length="118" mass="13039">MKNYETLVDATNDLLQRGYTANLSFEDGTDSIQDKSQNVQLTAEDFEVDEFYRFEGASNPSDMSIVYAISSTKYNLKGVLVDAYGTYANTSSSAIEAKLHHNQVSSNLHGEDRPTASN</sequence>
<organism evidence="1 2">
    <name type="scientific">Mucilaginibacter polytrichastri</name>
    <dbReference type="NCBI Taxonomy" id="1302689"/>
    <lineage>
        <taxon>Bacteria</taxon>
        <taxon>Pseudomonadati</taxon>
        <taxon>Bacteroidota</taxon>
        <taxon>Sphingobacteriia</taxon>
        <taxon>Sphingobacteriales</taxon>
        <taxon>Sphingobacteriaceae</taxon>
        <taxon>Mucilaginibacter</taxon>
    </lineage>
</organism>
<reference evidence="1 2" key="1">
    <citation type="submission" date="2016-11" db="EMBL/GenBank/DDBJ databases">
        <title>Whole Genome Sequencing of Mucilaginibacter polytrichastri RG4-7(T) isolated from the moss sample.</title>
        <authorList>
            <person name="Li Y."/>
        </authorList>
    </citation>
    <scope>NUCLEOTIDE SEQUENCE [LARGE SCALE GENOMIC DNA]</scope>
    <source>
        <strain evidence="1 2">RG4-7</strain>
    </source>
</reference>
<dbReference type="OrthoDB" id="8418771at2"/>
<protein>
    <recommendedName>
        <fullName evidence="3">Phosphoribosylpyrophosphate synthetase</fullName>
    </recommendedName>
</protein>
<comment type="caution">
    <text evidence="1">The sequence shown here is derived from an EMBL/GenBank/DDBJ whole genome shotgun (WGS) entry which is preliminary data.</text>
</comment>